<name>A0A2K0W5S0_GIBNY</name>
<keyword evidence="3" id="KW-1185">Reference proteome</keyword>
<feature type="region of interest" description="Disordered" evidence="1">
    <location>
        <begin position="49"/>
        <end position="68"/>
    </location>
</feature>
<dbReference type="EMBL" id="MTQA01000126">
    <property type="protein sequence ID" value="PNP77612.1"/>
    <property type="molecule type" value="Genomic_DNA"/>
</dbReference>
<proteinExistence type="predicted"/>
<dbReference type="OrthoDB" id="5073241at2759"/>
<accession>A0A2K0W5S0</accession>
<sequence>MFEVQHNHHGQEFKRFFHHGRSSMSAIEDKRAEEFRRHVWAVTMIDEDPLAGSGEKKNKKNRQSIDLV</sequence>
<reference evidence="2 3" key="1">
    <citation type="submission" date="2017-06" db="EMBL/GenBank/DDBJ databases">
        <title>Genome of Fusarium nygamai isolate CS10214.</title>
        <authorList>
            <person name="Gardiner D.M."/>
            <person name="Obanor F."/>
            <person name="Kazan K."/>
        </authorList>
    </citation>
    <scope>NUCLEOTIDE SEQUENCE [LARGE SCALE GENOMIC DNA]</scope>
    <source>
        <strain evidence="2 3">CS10214</strain>
    </source>
</reference>
<evidence type="ECO:0000313" key="2">
    <source>
        <dbReference type="EMBL" id="PNP77612.1"/>
    </source>
</evidence>
<evidence type="ECO:0000313" key="3">
    <source>
        <dbReference type="Proteomes" id="UP000236664"/>
    </source>
</evidence>
<protein>
    <submittedName>
        <fullName evidence="2">Uncharacterized protein</fullName>
    </submittedName>
</protein>
<dbReference type="AlphaFoldDB" id="A0A2K0W5S0"/>
<organism evidence="2 3">
    <name type="scientific">Gibberella nygamai</name>
    <name type="common">Bean root rot disease fungus</name>
    <name type="synonym">Fusarium nygamai</name>
    <dbReference type="NCBI Taxonomy" id="42673"/>
    <lineage>
        <taxon>Eukaryota</taxon>
        <taxon>Fungi</taxon>
        <taxon>Dikarya</taxon>
        <taxon>Ascomycota</taxon>
        <taxon>Pezizomycotina</taxon>
        <taxon>Sordariomycetes</taxon>
        <taxon>Hypocreomycetidae</taxon>
        <taxon>Hypocreales</taxon>
        <taxon>Nectriaceae</taxon>
        <taxon>Fusarium</taxon>
        <taxon>Fusarium fujikuroi species complex</taxon>
    </lineage>
</organism>
<evidence type="ECO:0000256" key="1">
    <source>
        <dbReference type="SAM" id="MobiDB-lite"/>
    </source>
</evidence>
<comment type="caution">
    <text evidence="2">The sequence shown here is derived from an EMBL/GenBank/DDBJ whole genome shotgun (WGS) entry which is preliminary data.</text>
</comment>
<dbReference type="STRING" id="42673.A0A2K0W5S0"/>
<gene>
    <name evidence="2" type="ORF">FNYG_09104</name>
</gene>
<dbReference type="Proteomes" id="UP000236664">
    <property type="component" value="Unassembled WGS sequence"/>
</dbReference>